<proteinExistence type="predicted"/>
<reference evidence="1" key="2">
    <citation type="submission" date="2023-05" db="EMBL/GenBank/DDBJ databases">
        <authorList>
            <consortium name="Lawrence Berkeley National Laboratory"/>
            <person name="Steindorff A."/>
            <person name="Hensen N."/>
            <person name="Bonometti L."/>
            <person name="Westerberg I."/>
            <person name="Brannstrom I.O."/>
            <person name="Guillou S."/>
            <person name="Cros-Aarteil S."/>
            <person name="Calhoun S."/>
            <person name="Haridas S."/>
            <person name="Kuo A."/>
            <person name="Mondo S."/>
            <person name="Pangilinan J."/>
            <person name="Riley R."/>
            <person name="Labutti K."/>
            <person name="Andreopoulos B."/>
            <person name="Lipzen A."/>
            <person name="Chen C."/>
            <person name="Yanf M."/>
            <person name="Daum C."/>
            <person name="Ng V."/>
            <person name="Clum A."/>
            <person name="Ohm R."/>
            <person name="Martin F."/>
            <person name="Silar P."/>
            <person name="Natvig D."/>
            <person name="Lalanne C."/>
            <person name="Gautier V."/>
            <person name="Ament-Velasquez S.L."/>
            <person name="Kruys A."/>
            <person name="Hutchinson M.I."/>
            <person name="Powell A.J."/>
            <person name="Barry K."/>
            <person name="Miller A.N."/>
            <person name="Grigoriev I.V."/>
            <person name="Debuchy R."/>
            <person name="Gladieux P."/>
            <person name="Thoren M.H."/>
            <person name="Johannesson H."/>
        </authorList>
    </citation>
    <scope>NUCLEOTIDE SEQUENCE</scope>
    <source>
        <strain evidence="1">CBS 508.74</strain>
    </source>
</reference>
<gene>
    <name evidence="1" type="ORF">N656DRAFT_784752</name>
</gene>
<dbReference type="GeneID" id="89940365"/>
<dbReference type="Proteomes" id="UP001302812">
    <property type="component" value="Unassembled WGS sequence"/>
</dbReference>
<comment type="caution">
    <text evidence="1">The sequence shown here is derived from an EMBL/GenBank/DDBJ whole genome shotgun (WGS) entry which is preliminary data.</text>
</comment>
<evidence type="ECO:0000313" key="2">
    <source>
        <dbReference type="Proteomes" id="UP001302812"/>
    </source>
</evidence>
<accession>A0AAN6QD80</accession>
<keyword evidence="2" id="KW-1185">Reference proteome</keyword>
<name>A0AAN6QD80_9PEZI</name>
<dbReference type="EMBL" id="MU853367">
    <property type="protein sequence ID" value="KAK4107979.1"/>
    <property type="molecule type" value="Genomic_DNA"/>
</dbReference>
<reference evidence="1" key="1">
    <citation type="journal article" date="2023" name="Mol. Phylogenet. Evol.">
        <title>Genome-scale phylogeny and comparative genomics of the fungal order Sordariales.</title>
        <authorList>
            <person name="Hensen N."/>
            <person name="Bonometti L."/>
            <person name="Westerberg I."/>
            <person name="Brannstrom I.O."/>
            <person name="Guillou S."/>
            <person name="Cros-Aarteil S."/>
            <person name="Calhoun S."/>
            <person name="Haridas S."/>
            <person name="Kuo A."/>
            <person name="Mondo S."/>
            <person name="Pangilinan J."/>
            <person name="Riley R."/>
            <person name="LaButti K."/>
            <person name="Andreopoulos B."/>
            <person name="Lipzen A."/>
            <person name="Chen C."/>
            <person name="Yan M."/>
            <person name="Daum C."/>
            <person name="Ng V."/>
            <person name="Clum A."/>
            <person name="Steindorff A."/>
            <person name="Ohm R.A."/>
            <person name="Martin F."/>
            <person name="Silar P."/>
            <person name="Natvig D.O."/>
            <person name="Lalanne C."/>
            <person name="Gautier V."/>
            <person name="Ament-Velasquez S.L."/>
            <person name="Kruys A."/>
            <person name="Hutchinson M.I."/>
            <person name="Powell A.J."/>
            <person name="Barry K."/>
            <person name="Miller A.N."/>
            <person name="Grigoriev I.V."/>
            <person name="Debuchy R."/>
            <person name="Gladieux P."/>
            <person name="Hiltunen Thoren M."/>
            <person name="Johannesson H."/>
        </authorList>
    </citation>
    <scope>NUCLEOTIDE SEQUENCE</scope>
    <source>
        <strain evidence="1">CBS 508.74</strain>
    </source>
</reference>
<protein>
    <submittedName>
        <fullName evidence="1">Uncharacterized protein</fullName>
    </submittedName>
</protein>
<evidence type="ECO:0000313" key="1">
    <source>
        <dbReference type="EMBL" id="KAK4107979.1"/>
    </source>
</evidence>
<sequence>MTARDSRRALRGACALKAYLSLWLSPYFTQTCSVAIVSGRRDGERTGQQGTPAWCCCQHNQRYPTLPKVAHPLNKTQDR</sequence>
<organism evidence="1 2">
    <name type="scientific">Canariomyces notabilis</name>
    <dbReference type="NCBI Taxonomy" id="2074819"/>
    <lineage>
        <taxon>Eukaryota</taxon>
        <taxon>Fungi</taxon>
        <taxon>Dikarya</taxon>
        <taxon>Ascomycota</taxon>
        <taxon>Pezizomycotina</taxon>
        <taxon>Sordariomycetes</taxon>
        <taxon>Sordariomycetidae</taxon>
        <taxon>Sordariales</taxon>
        <taxon>Chaetomiaceae</taxon>
        <taxon>Canariomyces</taxon>
    </lineage>
</organism>
<dbReference type="AlphaFoldDB" id="A0AAN6QD80"/>
<dbReference type="RefSeq" id="XP_064665549.1">
    <property type="nucleotide sequence ID" value="XM_064816240.1"/>
</dbReference>